<feature type="transmembrane region" description="Helical" evidence="1">
    <location>
        <begin position="206"/>
        <end position="227"/>
    </location>
</feature>
<dbReference type="InterPro" id="IPR005804">
    <property type="entry name" value="FA_desaturase_dom"/>
</dbReference>
<reference evidence="3 4" key="1">
    <citation type="submission" date="2018-06" db="EMBL/GenBank/DDBJ databases">
        <title>Chryseolinea flavus sp. nov., a member of the phylum Bacteroidetes isolated from soil.</title>
        <authorList>
            <person name="Li Y."/>
            <person name="Wang J."/>
        </authorList>
    </citation>
    <scope>NUCLEOTIDE SEQUENCE [LARGE SCALE GENOMIC DNA]</scope>
    <source>
        <strain evidence="3 4">SDU1-6</strain>
    </source>
</reference>
<proteinExistence type="predicted"/>
<dbReference type="Proteomes" id="UP000251889">
    <property type="component" value="Unassembled WGS sequence"/>
</dbReference>
<organism evidence="3 4">
    <name type="scientific">Pseudochryseolinea flava</name>
    <dbReference type="NCBI Taxonomy" id="2059302"/>
    <lineage>
        <taxon>Bacteria</taxon>
        <taxon>Pseudomonadati</taxon>
        <taxon>Bacteroidota</taxon>
        <taxon>Cytophagia</taxon>
        <taxon>Cytophagales</taxon>
        <taxon>Fulvivirgaceae</taxon>
        <taxon>Pseudochryseolinea</taxon>
    </lineage>
</organism>
<dbReference type="PANTHER" id="PTHR19353:SF19">
    <property type="entry name" value="DELTA(5) FATTY ACID DESATURASE C-RELATED"/>
    <property type="match status" value="1"/>
</dbReference>
<dbReference type="CDD" id="cd03506">
    <property type="entry name" value="Delta6-FADS-like"/>
    <property type="match status" value="1"/>
</dbReference>
<keyword evidence="4" id="KW-1185">Reference proteome</keyword>
<dbReference type="GO" id="GO:0016717">
    <property type="term" value="F:oxidoreductase activity, acting on paired donors, with oxidation of a pair of donors resulting in the reduction of molecular oxygen to two molecules of water"/>
    <property type="evidence" value="ECO:0007669"/>
    <property type="project" value="TreeGrafter"/>
</dbReference>
<dbReference type="RefSeq" id="WP_112745659.1">
    <property type="nucleotide sequence ID" value="NZ_QMFY01000001.1"/>
</dbReference>
<accession>A0A364YAP9</accession>
<dbReference type="PANTHER" id="PTHR19353">
    <property type="entry name" value="FATTY ACID DESATURASE 2"/>
    <property type="match status" value="1"/>
</dbReference>
<keyword evidence="1" id="KW-1133">Transmembrane helix</keyword>
<dbReference type="EMBL" id="QMFY01000001">
    <property type="protein sequence ID" value="RAW03445.1"/>
    <property type="molecule type" value="Genomic_DNA"/>
</dbReference>
<dbReference type="PIRSF" id="PIRSF015921">
    <property type="entry name" value="FA_sphinglp_des"/>
    <property type="match status" value="1"/>
</dbReference>
<feature type="transmembrane region" description="Helical" evidence="1">
    <location>
        <begin position="41"/>
        <end position="60"/>
    </location>
</feature>
<dbReference type="AlphaFoldDB" id="A0A364YAP9"/>
<evidence type="ECO:0000313" key="4">
    <source>
        <dbReference type="Proteomes" id="UP000251889"/>
    </source>
</evidence>
<name>A0A364YAP9_9BACT</name>
<feature type="transmembrane region" description="Helical" evidence="1">
    <location>
        <begin position="165"/>
        <end position="185"/>
    </location>
</feature>
<dbReference type="OrthoDB" id="104711at2"/>
<evidence type="ECO:0000313" key="3">
    <source>
        <dbReference type="EMBL" id="RAW03445.1"/>
    </source>
</evidence>
<feature type="transmembrane region" description="Helical" evidence="1">
    <location>
        <begin position="67"/>
        <end position="89"/>
    </location>
</feature>
<sequence>MKAANPIKFASTQMDFFTTLNQRVNEYFKSNGIARQANGEMFIKTAAMFIIYFTPYFLILTETVTGTWPLIGLCVMMGFGVAGIGLSIMHDANHGSYSNKPWVNDLLGYSLNVVGGNAFNWKVQHNVLHHTYTNIHDVDEDISPRGILRMTPYGPWKFFHRFQHFYAWFFYGLMTLVWVVAKDFIRLGKYEKDGLVKKQKTTFVKEWLVMVSSKILYFVYILVIPMMVLSITWGQWLVGFLIMHYVAGFILAVIFQPAHVIDGTEYPLPDEDGKMENSWAIHQLHTTTNFANKNTILSWYCGGLNFQVEHHLFPNICHVHYRNISPIVEKTAKEFGLPYKSAPTFLNALWLHGKLLKELGKKPVLQVAQ</sequence>
<dbReference type="GO" id="GO:0016020">
    <property type="term" value="C:membrane"/>
    <property type="evidence" value="ECO:0007669"/>
    <property type="project" value="TreeGrafter"/>
</dbReference>
<feature type="transmembrane region" description="Helical" evidence="1">
    <location>
        <begin position="233"/>
        <end position="255"/>
    </location>
</feature>
<comment type="caution">
    <text evidence="3">The sequence shown here is derived from an EMBL/GenBank/DDBJ whole genome shotgun (WGS) entry which is preliminary data.</text>
</comment>
<evidence type="ECO:0000259" key="2">
    <source>
        <dbReference type="Pfam" id="PF00487"/>
    </source>
</evidence>
<feature type="domain" description="Fatty acid desaturase" evidence="2">
    <location>
        <begin position="67"/>
        <end position="341"/>
    </location>
</feature>
<dbReference type="Pfam" id="PF00487">
    <property type="entry name" value="FA_desaturase"/>
    <property type="match status" value="1"/>
</dbReference>
<keyword evidence="1" id="KW-0812">Transmembrane</keyword>
<keyword evidence="1" id="KW-0472">Membrane</keyword>
<dbReference type="GO" id="GO:0008610">
    <property type="term" value="P:lipid biosynthetic process"/>
    <property type="evidence" value="ECO:0007669"/>
    <property type="project" value="UniProtKB-ARBA"/>
</dbReference>
<dbReference type="InterPro" id="IPR012171">
    <property type="entry name" value="Fatty_acid_desaturase"/>
</dbReference>
<evidence type="ECO:0000256" key="1">
    <source>
        <dbReference type="SAM" id="Phobius"/>
    </source>
</evidence>
<protein>
    <submittedName>
        <fullName evidence="3">Acyl-CoA desaturase</fullName>
    </submittedName>
</protein>
<gene>
    <name evidence="3" type="ORF">DQQ10_04990</name>
</gene>